<dbReference type="GO" id="GO:0032259">
    <property type="term" value="P:methylation"/>
    <property type="evidence" value="ECO:0007669"/>
    <property type="project" value="UniProtKB-KW"/>
</dbReference>
<dbReference type="Pfam" id="PF01728">
    <property type="entry name" value="FtsJ"/>
    <property type="match status" value="1"/>
</dbReference>
<protein>
    <submittedName>
        <fullName evidence="2">Ribosomal RNA methyltransferase RrmJ/FtsJ</fullName>
    </submittedName>
</protein>
<accession>T1BAH9</accession>
<keyword evidence="2" id="KW-0808">Transferase</keyword>
<reference evidence="2" key="2">
    <citation type="journal article" date="2014" name="ISME J.">
        <title>Microbial stratification in low pH oxic and suboxic macroscopic growths along an acid mine drainage.</title>
        <authorList>
            <person name="Mendez-Garcia C."/>
            <person name="Mesa V."/>
            <person name="Sprenger R.R."/>
            <person name="Richter M."/>
            <person name="Diez M.S."/>
            <person name="Solano J."/>
            <person name="Bargiela R."/>
            <person name="Golyshina O.V."/>
            <person name="Manteca A."/>
            <person name="Ramos J.L."/>
            <person name="Gallego J.R."/>
            <person name="Llorente I."/>
            <person name="Martins Dos Santos V.A."/>
            <person name="Jensen O.N."/>
            <person name="Pelaez A.I."/>
            <person name="Sanchez J."/>
            <person name="Ferrer M."/>
        </authorList>
    </citation>
    <scope>NUCLEOTIDE SEQUENCE</scope>
</reference>
<proteinExistence type="predicted"/>
<reference evidence="2" key="1">
    <citation type="submission" date="2013-08" db="EMBL/GenBank/DDBJ databases">
        <authorList>
            <person name="Mendez C."/>
            <person name="Richter M."/>
            <person name="Ferrer M."/>
            <person name="Sanchez J."/>
        </authorList>
    </citation>
    <scope>NUCLEOTIDE SEQUENCE</scope>
</reference>
<organism evidence="2">
    <name type="scientific">mine drainage metagenome</name>
    <dbReference type="NCBI Taxonomy" id="410659"/>
    <lineage>
        <taxon>unclassified sequences</taxon>
        <taxon>metagenomes</taxon>
        <taxon>ecological metagenomes</taxon>
    </lineage>
</organism>
<dbReference type="InterPro" id="IPR002877">
    <property type="entry name" value="RNA_MeTrfase_FtsJ_dom"/>
</dbReference>
<dbReference type="SUPFAM" id="SSF143437">
    <property type="entry name" value="THUMP domain-like"/>
    <property type="match status" value="1"/>
</dbReference>
<evidence type="ECO:0000313" key="2">
    <source>
        <dbReference type="EMBL" id="EQD66902.1"/>
    </source>
</evidence>
<keyword evidence="2" id="KW-0489">Methyltransferase</keyword>
<comment type="caution">
    <text evidence="2">The sequence shown here is derived from an EMBL/GenBank/DDBJ whole genome shotgun (WGS) entry which is preliminary data.</text>
</comment>
<dbReference type="PANTHER" id="PTHR37524">
    <property type="entry name" value="RIBOSOMAL RNA LARGE SUBUNIT METHYLTRANSFERASE M"/>
    <property type="match status" value="1"/>
</dbReference>
<dbReference type="PANTHER" id="PTHR37524:SF2">
    <property type="entry name" value="RIBOSOMAL RNA METHYLTRANSFERASE FTSJ DOMAIN-CONTAINING PROTEIN"/>
    <property type="match status" value="1"/>
</dbReference>
<sequence length="416" mass="46698">MIRDETMPTKKVSNRLTGYKEEKEYLIFVDHRFSRMAEKELVAALPNCKLEPYKINNNSNPNVVFFKLESKDILDDVPAKINAAASSFVDFVVPVDAVINTEHLLEYSGIEEVISDIIDAHKYASFKIEVKKIDFVSDETAKSIEVRLGSDLEKCGYRADLKTPEVIVYPILLNASVIIGHIDTSSKKRQTLDLFRQANRENENQVNRAEYKIKEAIEFFGIDLRTHKRALDIGAAPGGWTHYMSQRGIKVVAVDGGFLDYKKISSGKDVLILADEERVPQIQKMIEDEGLSANVSVMGLNDHSIEMNRYDVIHIKTNTGREGGVELLRRFGKFDILTIDTNTLPSESAAIANSLVGLLDANTALIMTTKLTTKAFSRHISIAETELSKNYASIRFKKLPHNRQEITVYGVLNSVA</sequence>
<dbReference type="EMBL" id="AUZZ01000713">
    <property type="protein sequence ID" value="EQD66902.1"/>
    <property type="molecule type" value="Genomic_DNA"/>
</dbReference>
<name>T1BAH9_9ZZZZ</name>
<gene>
    <name evidence="2" type="ORF">B2A_00931</name>
</gene>
<dbReference type="AlphaFoldDB" id="T1BAH9"/>
<dbReference type="GO" id="GO:0008168">
    <property type="term" value="F:methyltransferase activity"/>
    <property type="evidence" value="ECO:0007669"/>
    <property type="project" value="UniProtKB-KW"/>
</dbReference>
<feature type="domain" description="Ribosomal RNA methyltransferase FtsJ" evidence="1">
    <location>
        <begin position="206"/>
        <end position="265"/>
    </location>
</feature>
<dbReference type="Gene3D" id="3.40.50.150">
    <property type="entry name" value="Vaccinia Virus protein VP39"/>
    <property type="match status" value="1"/>
</dbReference>
<dbReference type="SUPFAM" id="SSF53335">
    <property type="entry name" value="S-adenosyl-L-methionine-dependent methyltransferases"/>
    <property type="match status" value="1"/>
</dbReference>
<evidence type="ECO:0000259" key="1">
    <source>
        <dbReference type="Pfam" id="PF01728"/>
    </source>
</evidence>
<dbReference type="InterPro" id="IPR029063">
    <property type="entry name" value="SAM-dependent_MTases_sf"/>
</dbReference>